<dbReference type="Pfam" id="PF17123">
    <property type="entry name" value="zf-RING_11"/>
    <property type="match status" value="1"/>
</dbReference>
<keyword evidence="1" id="KW-0808">Transferase</keyword>
<evidence type="ECO:0000256" key="2">
    <source>
        <dbReference type="ARBA" id="ARBA00022723"/>
    </source>
</evidence>
<feature type="region of interest" description="Disordered" evidence="7">
    <location>
        <begin position="38"/>
        <end position="83"/>
    </location>
</feature>
<dbReference type="PANTHER" id="PTHR15067:SF7">
    <property type="entry name" value="E3 UBIQUITIN-PROTEIN LIGASE DMA1-RELATED"/>
    <property type="match status" value="1"/>
</dbReference>
<dbReference type="GO" id="GO:0016567">
    <property type="term" value="P:protein ubiquitination"/>
    <property type="evidence" value="ECO:0007669"/>
    <property type="project" value="TreeGrafter"/>
</dbReference>
<feature type="compositionally biased region" description="Low complexity" evidence="7">
    <location>
        <begin position="64"/>
        <end position="78"/>
    </location>
</feature>
<evidence type="ECO:0000259" key="8">
    <source>
        <dbReference type="PROSITE" id="PS50006"/>
    </source>
</evidence>
<name>A0A061HIB5_BLUGR</name>
<dbReference type="EMBL" id="KE375040">
    <property type="protein sequence ID" value="EPQ65088.1"/>
    <property type="molecule type" value="Genomic_DNA"/>
</dbReference>
<sequence>MFSSSEPSAASQPSQVDSSSPTRSRLRPLSYLRTYRQNYHQQQQQQQQLQNHHNNAYTNGHQGSSRTSVTRSSNNFSSDAPRLDPIITNFISNSSGFLENSGATSGWLPTVGGQSGVSRIATEPQATATASSSALLSNHSALVESPEPAFSMPRSLLVTPSAAVTNNIAPENISDVLAREDTTLPSSANPATSSQGMAHKPPSIRLSAYQDPRAIRPSLIFTPMSRVLPSENDVIKVGRYSERDLHPIQASNMPSSAPIGFKSKVVSRRHCEFWYSDGRWLIKDVKSSSGTFLNHIRLSAPGVESKPYPIHDGDIVQLGIDFKGGEEMIFRCVKIRIELNKGWQMGPSSYNMQSHKRLRELNNPGQPACRTSQDCSICLGPIAPCQSLFVAPCSHTWHYKCIRIIINGPYWPNFTCPNCRTVADLEAEIEDTRGDEWEEAKVEEVSLPADKEVSNPPIDPPQLRTRHDNIESTAHKRPISPFHPTTTASIPDSNLNRSVAEVSITAPAISVEMAVQPTSNKAFQQSTEAAVGSVTASLSNQSPIPTVDPHRTNSLQPSLTPSHELITPIEGPMTPRNHVGPYVFDGSDSCRRTMVVPPMNLDAVATDSPPSRPSSTQSS</sequence>
<dbReference type="PROSITE" id="PS50089">
    <property type="entry name" value="ZF_RING_2"/>
    <property type="match status" value="1"/>
</dbReference>
<dbReference type="GO" id="GO:0005829">
    <property type="term" value="C:cytosol"/>
    <property type="evidence" value="ECO:0007669"/>
    <property type="project" value="TreeGrafter"/>
</dbReference>
<evidence type="ECO:0000313" key="10">
    <source>
        <dbReference type="EMBL" id="EPQ65088.1"/>
    </source>
</evidence>
<feature type="region of interest" description="Disordered" evidence="7">
    <location>
        <begin position="444"/>
        <end position="465"/>
    </location>
</feature>
<dbReference type="FunFam" id="2.60.200.20:FF:000030">
    <property type="entry name" value="FHA domain-containing protein"/>
    <property type="match status" value="1"/>
</dbReference>
<dbReference type="AlphaFoldDB" id="A0A061HIB5"/>
<dbReference type="SUPFAM" id="SSF57850">
    <property type="entry name" value="RING/U-box"/>
    <property type="match status" value="1"/>
</dbReference>
<accession>A0A061HIB5</accession>
<feature type="compositionally biased region" description="Polar residues" evidence="7">
    <location>
        <begin position="183"/>
        <end position="196"/>
    </location>
</feature>
<reference evidence="10" key="2">
    <citation type="submission" date="2013-01" db="EMBL/GenBank/DDBJ databases">
        <title>The wheat powdery mildew genome reveals unique evolution of an obligate biotroph.</title>
        <authorList>
            <person name="Oberhaensli S."/>
            <person name="Wicker T."/>
            <person name="Keller B."/>
        </authorList>
    </citation>
    <scope>NUCLEOTIDE SEQUENCE</scope>
    <source>
        <strain evidence="10">96224</strain>
    </source>
</reference>
<feature type="compositionally biased region" description="Low complexity" evidence="7">
    <location>
        <begin position="38"/>
        <end position="55"/>
    </location>
</feature>
<feature type="region of interest" description="Disordered" evidence="7">
    <location>
        <begin position="183"/>
        <end position="202"/>
    </location>
</feature>
<evidence type="ECO:0000256" key="1">
    <source>
        <dbReference type="ARBA" id="ARBA00022679"/>
    </source>
</evidence>
<evidence type="ECO:0000256" key="6">
    <source>
        <dbReference type="PROSITE-ProRule" id="PRU00175"/>
    </source>
</evidence>
<dbReference type="SMART" id="SM00184">
    <property type="entry name" value="RING"/>
    <property type="match status" value="1"/>
</dbReference>
<dbReference type="EMBL" id="UIGY01000067">
    <property type="protein sequence ID" value="SUZ09992.1"/>
    <property type="molecule type" value="Genomic_DNA"/>
</dbReference>
<dbReference type="Gene3D" id="3.30.40.10">
    <property type="entry name" value="Zinc/RING finger domain, C3HC4 (zinc finger)"/>
    <property type="match status" value="1"/>
</dbReference>
<dbReference type="PROSITE" id="PS50006">
    <property type="entry name" value="FHA_DOMAIN"/>
    <property type="match status" value="1"/>
</dbReference>
<reference evidence="12" key="1">
    <citation type="journal article" date="2013" name="Nat. Genet.">
        <title>The wheat powdery mildew genome shows the unique evolution of an obligate biotroph.</title>
        <authorList>
            <person name="Wicker T."/>
            <person name="Oberhaensli S."/>
            <person name="Parlange F."/>
            <person name="Buchmann J.P."/>
            <person name="Shatalina M."/>
            <person name="Roffler S."/>
            <person name="Ben-David R."/>
            <person name="Dolezel J."/>
            <person name="Simkova H."/>
            <person name="Schulze-Lefert P."/>
            <person name="Spanu P.D."/>
            <person name="Bruggmann R."/>
            <person name="Amselem J."/>
            <person name="Quesneville H."/>
            <person name="Ver Loren van Themaat E."/>
            <person name="Paape T."/>
            <person name="Shimizu K.K."/>
            <person name="Keller B."/>
        </authorList>
    </citation>
    <scope>NUCLEOTIDE SEQUENCE [LARGE SCALE GENOMIC DNA]</scope>
    <source>
        <strain evidence="12">96224</strain>
    </source>
</reference>
<dbReference type="GO" id="GO:0008270">
    <property type="term" value="F:zinc ion binding"/>
    <property type="evidence" value="ECO:0007669"/>
    <property type="project" value="UniProtKB-KW"/>
</dbReference>
<dbReference type="Gene3D" id="2.60.200.20">
    <property type="match status" value="1"/>
</dbReference>
<dbReference type="GO" id="GO:0061630">
    <property type="term" value="F:ubiquitin protein ligase activity"/>
    <property type="evidence" value="ECO:0007669"/>
    <property type="project" value="TreeGrafter"/>
</dbReference>
<evidence type="ECO:0000313" key="12">
    <source>
        <dbReference type="Proteomes" id="UP000053110"/>
    </source>
</evidence>
<evidence type="ECO:0000256" key="5">
    <source>
        <dbReference type="ARBA" id="ARBA00022833"/>
    </source>
</evidence>
<organism evidence="11">
    <name type="scientific">Blumeria graminis f. sp. tritici 96224</name>
    <dbReference type="NCBI Taxonomy" id="1268274"/>
    <lineage>
        <taxon>Eukaryota</taxon>
        <taxon>Fungi</taxon>
        <taxon>Dikarya</taxon>
        <taxon>Ascomycota</taxon>
        <taxon>Pezizomycotina</taxon>
        <taxon>Leotiomycetes</taxon>
        <taxon>Erysiphales</taxon>
        <taxon>Erysiphaceae</taxon>
        <taxon>Blumeria</taxon>
    </lineage>
</organism>
<dbReference type="InterPro" id="IPR008984">
    <property type="entry name" value="SMAD_FHA_dom_sf"/>
</dbReference>
<evidence type="ECO:0000256" key="4">
    <source>
        <dbReference type="ARBA" id="ARBA00022786"/>
    </source>
</evidence>
<dbReference type="SUPFAM" id="SSF49879">
    <property type="entry name" value="SMAD/FHA domain"/>
    <property type="match status" value="1"/>
</dbReference>
<dbReference type="InterPro" id="IPR000253">
    <property type="entry name" value="FHA_dom"/>
</dbReference>
<evidence type="ECO:0000259" key="9">
    <source>
        <dbReference type="PROSITE" id="PS50089"/>
    </source>
</evidence>
<evidence type="ECO:0000313" key="11">
    <source>
        <dbReference type="EMBL" id="SUZ09992.1"/>
    </source>
</evidence>
<feature type="domain" description="FHA" evidence="8">
    <location>
        <begin position="235"/>
        <end position="298"/>
    </location>
</feature>
<proteinExistence type="predicted"/>
<dbReference type="HOGENOM" id="CLU_017542_0_1_1"/>
<keyword evidence="5" id="KW-0862">Zinc</keyword>
<feature type="region of interest" description="Disordered" evidence="7">
    <location>
        <begin position="540"/>
        <end position="560"/>
    </location>
</feature>
<gene>
    <name evidence="10" type="ORF">BGT96224_A21104</name>
    <name evidence="11" type="ORF">BGT96224V2_LOCUS3157</name>
</gene>
<keyword evidence="4" id="KW-0833">Ubl conjugation pathway</keyword>
<dbReference type="Pfam" id="PF00498">
    <property type="entry name" value="FHA"/>
    <property type="match status" value="1"/>
</dbReference>
<evidence type="ECO:0000256" key="3">
    <source>
        <dbReference type="ARBA" id="ARBA00022771"/>
    </source>
</evidence>
<dbReference type="InterPro" id="IPR001841">
    <property type="entry name" value="Znf_RING"/>
</dbReference>
<dbReference type="GO" id="GO:0006511">
    <property type="term" value="P:ubiquitin-dependent protein catabolic process"/>
    <property type="evidence" value="ECO:0007669"/>
    <property type="project" value="TreeGrafter"/>
</dbReference>
<protein>
    <submittedName>
        <fullName evidence="11">BgtA-21104</fullName>
    </submittedName>
</protein>
<keyword evidence="3 6" id="KW-0863">Zinc-finger</keyword>
<feature type="domain" description="RING-type" evidence="9">
    <location>
        <begin position="375"/>
        <end position="420"/>
    </location>
</feature>
<feature type="non-terminal residue" evidence="11">
    <location>
        <position position="619"/>
    </location>
</feature>
<feature type="compositionally biased region" description="Basic and acidic residues" evidence="7">
    <location>
        <begin position="444"/>
        <end position="453"/>
    </location>
</feature>
<reference evidence="11" key="3">
    <citation type="submission" date="2018-07" db="EMBL/GenBank/DDBJ databases">
        <authorList>
            <person name="Quirk P.G."/>
            <person name="Krulwich T.A."/>
        </authorList>
    </citation>
    <scope>NUCLEOTIDE SEQUENCE</scope>
    <source>
        <strain evidence="11">96224</strain>
    </source>
</reference>
<feature type="region of interest" description="Disordered" evidence="7">
    <location>
        <begin position="1"/>
        <end position="25"/>
    </location>
</feature>
<dbReference type="SMART" id="SM00240">
    <property type="entry name" value="FHA"/>
    <property type="match status" value="1"/>
</dbReference>
<dbReference type="OrthoDB" id="687730at2759"/>
<dbReference type="GO" id="GO:0032153">
    <property type="term" value="C:cell division site"/>
    <property type="evidence" value="ECO:0007669"/>
    <property type="project" value="TreeGrafter"/>
</dbReference>
<evidence type="ECO:0000256" key="7">
    <source>
        <dbReference type="SAM" id="MobiDB-lite"/>
    </source>
</evidence>
<dbReference type="PANTHER" id="PTHR15067">
    <property type="entry name" value="E3 UBIQUITIN-PROTEIN LIGASE RNF8"/>
    <property type="match status" value="1"/>
</dbReference>
<dbReference type="Proteomes" id="UP000053110">
    <property type="component" value="Unassembled WGS sequence"/>
</dbReference>
<dbReference type="InterPro" id="IPR013083">
    <property type="entry name" value="Znf_RING/FYVE/PHD"/>
</dbReference>
<keyword evidence="2" id="KW-0479">Metal-binding</keyword>
<dbReference type="GO" id="GO:0000151">
    <property type="term" value="C:ubiquitin ligase complex"/>
    <property type="evidence" value="ECO:0007669"/>
    <property type="project" value="TreeGrafter"/>
</dbReference>